<feature type="transmembrane region" description="Helical" evidence="1">
    <location>
        <begin position="106"/>
        <end position="126"/>
    </location>
</feature>
<name>A0ABV8V6Z0_9GAMM</name>
<comment type="caution">
    <text evidence="2">The sequence shown here is derived from an EMBL/GenBank/DDBJ whole genome shotgun (WGS) entry which is preliminary data.</text>
</comment>
<organism evidence="2 3">
    <name type="scientific">Simiduia curdlanivorans</name>
    <dbReference type="NCBI Taxonomy" id="1492769"/>
    <lineage>
        <taxon>Bacteria</taxon>
        <taxon>Pseudomonadati</taxon>
        <taxon>Pseudomonadota</taxon>
        <taxon>Gammaproteobacteria</taxon>
        <taxon>Cellvibrionales</taxon>
        <taxon>Cellvibrionaceae</taxon>
        <taxon>Simiduia</taxon>
    </lineage>
</organism>
<keyword evidence="1" id="KW-0472">Membrane</keyword>
<protein>
    <submittedName>
        <fullName evidence="2">Uncharacterized protein</fullName>
    </submittedName>
</protein>
<evidence type="ECO:0000313" key="2">
    <source>
        <dbReference type="EMBL" id="MFC4363681.1"/>
    </source>
</evidence>
<keyword evidence="1" id="KW-1133">Transmembrane helix</keyword>
<evidence type="ECO:0000256" key="1">
    <source>
        <dbReference type="SAM" id="Phobius"/>
    </source>
</evidence>
<reference evidence="3" key="1">
    <citation type="journal article" date="2019" name="Int. J. Syst. Evol. Microbiol.">
        <title>The Global Catalogue of Microorganisms (GCM) 10K type strain sequencing project: providing services to taxonomists for standard genome sequencing and annotation.</title>
        <authorList>
            <consortium name="The Broad Institute Genomics Platform"/>
            <consortium name="The Broad Institute Genome Sequencing Center for Infectious Disease"/>
            <person name="Wu L."/>
            <person name="Ma J."/>
        </authorList>
    </citation>
    <scope>NUCLEOTIDE SEQUENCE [LARGE SCALE GENOMIC DNA]</scope>
    <source>
        <strain evidence="3">CECT 8570</strain>
    </source>
</reference>
<dbReference type="Proteomes" id="UP001595840">
    <property type="component" value="Unassembled WGS sequence"/>
</dbReference>
<dbReference type="RefSeq" id="WP_290261657.1">
    <property type="nucleotide sequence ID" value="NZ_JAUFQG010000004.1"/>
</dbReference>
<dbReference type="EMBL" id="JBHSCX010000020">
    <property type="protein sequence ID" value="MFC4363681.1"/>
    <property type="molecule type" value="Genomic_DNA"/>
</dbReference>
<feature type="transmembrane region" description="Helical" evidence="1">
    <location>
        <begin position="74"/>
        <end position="94"/>
    </location>
</feature>
<feature type="transmembrane region" description="Helical" evidence="1">
    <location>
        <begin position="42"/>
        <end position="62"/>
    </location>
</feature>
<evidence type="ECO:0000313" key="3">
    <source>
        <dbReference type="Proteomes" id="UP001595840"/>
    </source>
</evidence>
<keyword evidence="3" id="KW-1185">Reference proteome</keyword>
<feature type="transmembrane region" description="Helical" evidence="1">
    <location>
        <begin position="266"/>
        <end position="285"/>
    </location>
</feature>
<feature type="transmembrane region" description="Helical" evidence="1">
    <location>
        <begin position="12"/>
        <end position="30"/>
    </location>
</feature>
<keyword evidence="1" id="KW-0812">Transmembrane</keyword>
<proteinExistence type="predicted"/>
<accession>A0ABV8V6Z0</accession>
<sequence>MNTIWQYGGYRYLKLSALGLLLALFGYLLYYPVGPRNGDTLMGYLLGCVAAGLVLVLLGLGAKRRWWISWLGSQQAWLAVHFYLGFSLLPLTLLHTGFQIGNGLHLALFILLVADVASGCYGIYAYSSHPQKLRALSEGGGYGKLRQALQHLDQRLIELAKSTDPSIYRTTLSALQRTALPTNLRQALFSSDNSTLLLPDGSSYSLRVNPDQQALLNWLRHQQAEDSSPRTDQILALCQTRQELLRRSRKALIVESLLGHWLQLHLLLSLAFMCLLLVHIAVVLMY</sequence>
<gene>
    <name evidence="2" type="ORF">ACFOX3_15305</name>
</gene>